<comment type="subcellular location">
    <subcellularLocation>
        <location evidence="1">Nucleus matrix</location>
    </subcellularLocation>
</comment>
<evidence type="ECO:0000256" key="4">
    <source>
        <dbReference type="ARBA" id="ARBA00023203"/>
    </source>
</evidence>
<evidence type="ECO:0000259" key="6">
    <source>
        <dbReference type="PROSITE" id="PS51263"/>
    </source>
</evidence>
<evidence type="ECO:0000256" key="5">
    <source>
        <dbReference type="ARBA" id="ARBA00032427"/>
    </source>
</evidence>
<dbReference type="AlphaFoldDB" id="A0A4S3JR85"/>
<protein>
    <recommendedName>
        <fullName evidence="3">Cofilin</fullName>
    </recommendedName>
    <alternativeName>
        <fullName evidence="5">Actin-depolymerizing factor 1</fullName>
    </alternativeName>
</protein>
<keyword evidence="4" id="KW-0009">Actin-binding</keyword>
<reference evidence="7 8" key="1">
    <citation type="submission" date="2019-03" db="EMBL/GenBank/DDBJ databases">
        <title>The genome sequence of a newly discovered highly antifungal drug resistant Aspergillus species, Aspergillus tanneri NIH 1004.</title>
        <authorList>
            <person name="Mounaud S."/>
            <person name="Singh I."/>
            <person name="Joardar V."/>
            <person name="Pakala S."/>
            <person name="Pakala S."/>
            <person name="Venepally P."/>
            <person name="Hoover J."/>
            <person name="Nierman W."/>
            <person name="Chung J."/>
            <person name="Losada L."/>
        </authorList>
    </citation>
    <scope>NUCLEOTIDE SEQUENCE [LARGE SCALE GENOMIC DNA]</scope>
    <source>
        <strain evidence="7 8">NIH1004</strain>
    </source>
</reference>
<organism evidence="7 8">
    <name type="scientific">Aspergillus tanneri</name>
    <dbReference type="NCBI Taxonomy" id="1220188"/>
    <lineage>
        <taxon>Eukaryota</taxon>
        <taxon>Fungi</taxon>
        <taxon>Dikarya</taxon>
        <taxon>Ascomycota</taxon>
        <taxon>Pezizomycotina</taxon>
        <taxon>Eurotiomycetes</taxon>
        <taxon>Eurotiomycetidae</taxon>
        <taxon>Eurotiales</taxon>
        <taxon>Aspergillaceae</taxon>
        <taxon>Aspergillus</taxon>
        <taxon>Aspergillus subgen. Circumdati</taxon>
    </lineage>
</organism>
<dbReference type="PROSITE" id="PS51263">
    <property type="entry name" value="ADF_H"/>
    <property type="match status" value="1"/>
</dbReference>
<gene>
    <name evidence="7" type="ORF">EYZ11_002271</name>
</gene>
<dbReference type="InterPro" id="IPR002108">
    <property type="entry name" value="ADF-H"/>
</dbReference>
<dbReference type="Gene3D" id="3.40.20.10">
    <property type="entry name" value="Severin"/>
    <property type="match status" value="1"/>
</dbReference>
<keyword evidence="8" id="KW-1185">Reference proteome</keyword>
<accession>A0A4S3JR85</accession>
<dbReference type="EMBL" id="SOSA01000049">
    <property type="protein sequence ID" value="THC98269.1"/>
    <property type="molecule type" value="Genomic_DNA"/>
</dbReference>
<dbReference type="GO" id="GO:0015629">
    <property type="term" value="C:actin cytoskeleton"/>
    <property type="evidence" value="ECO:0007669"/>
    <property type="project" value="InterPro"/>
</dbReference>
<name>A0A4S3JR85_9EURO</name>
<evidence type="ECO:0000256" key="1">
    <source>
        <dbReference type="ARBA" id="ARBA00004109"/>
    </source>
</evidence>
<dbReference type="InterPro" id="IPR017904">
    <property type="entry name" value="ADF/Cofilin"/>
</dbReference>
<dbReference type="GO" id="GO:0016363">
    <property type="term" value="C:nuclear matrix"/>
    <property type="evidence" value="ECO:0007669"/>
    <property type="project" value="UniProtKB-SubCell"/>
</dbReference>
<evidence type="ECO:0000313" key="7">
    <source>
        <dbReference type="EMBL" id="THC98269.1"/>
    </source>
</evidence>
<comment type="similarity">
    <text evidence="2">Belongs to the actin-binding proteins ADF family.</text>
</comment>
<dbReference type="STRING" id="1220188.A0A4S3JR85"/>
<dbReference type="InterPro" id="IPR029006">
    <property type="entry name" value="ADF-H/Gelsolin-like_dom_sf"/>
</dbReference>
<evidence type="ECO:0000256" key="3">
    <source>
        <dbReference type="ARBA" id="ARBA00015630"/>
    </source>
</evidence>
<dbReference type="GO" id="GO:0030042">
    <property type="term" value="P:actin filament depolymerization"/>
    <property type="evidence" value="ECO:0007669"/>
    <property type="project" value="InterPro"/>
</dbReference>
<dbReference type="Pfam" id="PF00241">
    <property type="entry name" value="Cofilin_ADF"/>
    <property type="match status" value="1"/>
</dbReference>
<sequence length="143" mass="16561">MPVHFYFLTKQTHVTIADECLHVFRDLYNVRSRNKLNFVIFKTTDDERTVVVEEASSEPEYEVFRQKITRRWTVKDNHFQDTGARTVFVTWVPENASMKLCMLYASTTEQLKNALNIKVATHADIVDDLKWKTMLTAASGGKA</sequence>
<evidence type="ECO:0000313" key="8">
    <source>
        <dbReference type="Proteomes" id="UP000308092"/>
    </source>
</evidence>
<dbReference type="VEuPathDB" id="FungiDB:EYZ11_002271"/>
<dbReference type="GO" id="GO:0003779">
    <property type="term" value="F:actin binding"/>
    <property type="evidence" value="ECO:0007669"/>
    <property type="project" value="UniProtKB-KW"/>
</dbReference>
<dbReference type="SMART" id="SM00102">
    <property type="entry name" value="ADF"/>
    <property type="match status" value="1"/>
</dbReference>
<comment type="caution">
    <text evidence="7">The sequence shown here is derived from an EMBL/GenBank/DDBJ whole genome shotgun (WGS) entry which is preliminary data.</text>
</comment>
<evidence type="ECO:0000256" key="2">
    <source>
        <dbReference type="ARBA" id="ARBA00006844"/>
    </source>
</evidence>
<dbReference type="PANTHER" id="PTHR11913">
    <property type="entry name" value="COFILIN-RELATED"/>
    <property type="match status" value="1"/>
</dbReference>
<dbReference type="Proteomes" id="UP000308092">
    <property type="component" value="Unassembled WGS sequence"/>
</dbReference>
<feature type="domain" description="ADF-H" evidence="6">
    <location>
        <begin position="11"/>
        <end position="139"/>
    </location>
</feature>
<dbReference type="SUPFAM" id="SSF55753">
    <property type="entry name" value="Actin depolymerizing proteins"/>
    <property type="match status" value="1"/>
</dbReference>
<proteinExistence type="inferred from homology"/>